<feature type="compositionally biased region" description="Basic and acidic residues" evidence="1">
    <location>
        <begin position="40"/>
        <end position="50"/>
    </location>
</feature>
<feature type="compositionally biased region" description="Basic and acidic residues" evidence="1">
    <location>
        <begin position="87"/>
        <end position="96"/>
    </location>
</feature>
<evidence type="ECO:0000313" key="3">
    <source>
        <dbReference type="Proteomes" id="UP000037773"/>
    </source>
</evidence>
<gene>
    <name evidence="2" type="ORF">ADK41_33985</name>
</gene>
<sequence>MTGAIRGAGHGVGARDPRSTGVMVPGLPVAAGRGGLPGPDHARDTCRRPGAEYAGDLGRVTRVLEAVGERPGPFGARGRADSLPLGPKERRGPARPADRCAVVFDRGRYCSANELA</sequence>
<organism evidence="2 3">
    <name type="scientific">Streptomyces caelestis</name>
    <dbReference type="NCBI Taxonomy" id="36816"/>
    <lineage>
        <taxon>Bacteria</taxon>
        <taxon>Bacillati</taxon>
        <taxon>Actinomycetota</taxon>
        <taxon>Actinomycetes</taxon>
        <taxon>Kitasatosporales</taxon>
        <taxon>Streptomycetaceae</taxon>
        <taxon>Streptomyces</taxon>
    </lineage>
</organism>
<comment type="caution">
    <text evidence="2">The sequence shown here is derived from an EMBL/GenBank/DDBJ whole genome shotgun (WGS) entry which is preliminary data.</text>
</comment>
<protein>
    <submittedName>
        <fullName evidence="2">Uncharacterized protein</fullName>
    </submittedName>
</protein>
<accession>A0A0M8QLQ8</accession>
<dbReference type="AlphaFoldDB" id="A0A0M8QLQ8"/>
<evidence type="ECO:0000313" key="2">
    <source>
        <dbReference type="EMBL" id="KOT29442.1"/>
    </source>
</evidence>
<feature type="region of interest" description="Disordered" evidence="1">
    <location>
        <begin position="69"/>
        <end position="96"/>
    </location>
</feature>
<dbReference type="Proteomes" id="UP000037773">
    <property type="component" value="Unassembled WGS sequence"/>
</dbReference>
<dbReference type="PATRIC" id="fig|36816.3.peg.7396"/>
<reference evidence="2 3" key="1">
    <citation type="submission" date="2015-07" db="EMBL/GenBank/DDBJ databases">
        <authorList>
            <person name="Noorani M."/>
        </authorList>
    </citation>
    <scope>NUCLEOTIDE SEQUENCE [LARGE SCALE GENOMIC DNA]</scope>
    <source>
        <strain evidence="2 3">NRRL B-24567</strain>
    </source>
</reference>
<feature type="region of interest" description="Disordered" evidence="1">
    <location>
        <begin position="1"/>
        <end position="52"/>
    </location>
</feature>
<dbReference type="EMBL" id="LGCN01000249">
    <property type="protein sequence ID" value="KOT29442.1"/>
    <property type="molecule type" value="Genomic_DNA"/>
</dbReference>
<feature type="compositionally biased region" description="Gly residues" evidence="1">
    <location>
        <begin position="1"/>
        <end position="12"/>
    </location>
</feature>
<keyword evidence="3" id="KW-1185">Reference proteome</keyword>
<name>A0A0M8QLQ8_9ACTN</name>
<proteinExistence type="predicted"/>
<evidence type="ECO:0000256" key="1">
    <source>
        <dbReference type="SAM" id="MobiDB-lite"/>
    </source>
</evidence>